<evidence type="ECO:0000256" key="10">
    <source>
        <dbReference type="ARBA" id="ARBA00031306"/>
    </source>
</evidence>
<evidence type="ECO:0000256" key="11">
    <source>
        <dbReference type="ARBA" id="ARBA00048540"/>
    </source>
</evidence>
<evidence type="ECO:0000256" key="5">
    <source>
        <dbReference type="ARBA" id="ARBA00022630"/>
    </source>
</evidence>
<dbReference type="InterPro" id="IPR024932">
    <property type="entry name" value="ApbE"/>
</dbReference>
<dbReference type="EMBL" id="JAVRIC010000006">
    <property type="protein sequence ID" value="MDT0496892.1"/>
    <property type="molecule type" value="Genomic_DNA"/>
</dbReference>
<keyword evidence="5 12" id="KW-0285">Flavoprotein</keyword>
<evidence type="ECO:0000256" key="9">
    <source>
        <dbReference type="ARBA" id="ARBA00022842"/>
    </source>
</evidence>
<evidence type="ECO:0000256" key="6">
    <source>
        <dbReference type="ARBA" id="ARBA00022679"/>
    </source>
</evidence>
<dbReference type="PANTHER" id="PTHR30040">
    <property type="entry name" value="THIAMINE BIOSYNTHESIS LIPOPROTEIN APBE"/>
    <property type="match status" value="1"/>
</dbReference>
<evidence type="ECO:0000256" key="2">
    <source>
        <dbReference type="ARBA" id="ARBA00008282"/>
    </source>
</evidence>
<gene>
    <name evidence="14" type="ORF">RM530_05875</name>
</gene>
<comment type="catalytic activity">
    <reaction evidence="11 12">
        <text>L-threonyl-[protein] + FAD = FMN-L-threonyl-[protein] + AMP + H(+)</text>
        <dbReference type="Rhea" id="RHEA:36847"/>
        <dbReference type="Rhea" id="RHEA-COMP:11060"/>
        <dbReference type="Rhea" id="RHEA-COMP:11061"/>
        <dbReference type="ChEBI" id="CHEBI:15378"/>
        <dbReference type="ChEBI" id="CHEBI:30013"/>
        <dbReference type="ChEBI" id="CHEBI:57692"/>
        <dbReference type="ChEBI" id="CHEBI:74257"/>
        <dbReference type="ChEBI" id="CHEBI:456215"/>
        <dbReference type="EC" id="2.7.1.180"/>
    </reaction>
</comment>
<evidence type="ECO:0000256" key="7">
    <source>
        <dbReference type="ARBA" id="ARBA00022723"/>
    </source>
</evidence>
<comment type="similarity">
    <text evidence="2 12">Belongs to the ApbE family.</text>
</comment>
<evidence type="ECO:0000313" key="14">
    <source>
        <dbReference type="EMBL" id="MDT0496892.1"/>
    </source>
</evidence>
<evidence type="ECO:0000256" key="12">
    <source>
        <dbReference type="PIRNR" id="PIRNR006268"/>
    </source>
</evidence>
<proteinExistence type="inferred from homology"/>
<dbReference type="PANTHER" id="PTHR30040:SF2">
    <property type="entry name" value="FAD:PROTEIN FMN TRANSFERASE"/>
    <property type="match status" value="1"/>
</dbReference>
<evidence type="ECO:0000313" key="15">
    <source>
        <dbReference type="Proteomes" id="UP001254608"/>
    </source>
</evidence>
<dbReference type="Proteomes" id="UP001254608">
    <property type="component" value="Unassembled WGS sequence"/>
</dbReference>
<comment type="caution">
    <text evidence="14">The sequence shown here is derived from an EMBL/GenBank/DDBJ whole genome shotgun (WGS) entry which is preliminary data.</text>
</comment>
<evidence type="ECO:0000256" key="3">
    <source>
        <dbReference type="ARBA" id="ARBA00011955"/>
    </source>
</evidence>
<dbReference type="Pfam" id="PF02424">
    <property type="entry name" value="ApbE"/>
    <property type="match status" value="1"/>
</dbReference>
<dbReference type="RefSeq" id="WP_311364286.1">
    <property type="nucleotide sequence ID" value="NZ_JAVRIC010000006.1"/>
</dbReference>
<dbReference type="GO" id="GO:0016740">
    <property type="term" value="F:transferase activity"/>
    <property type="evidence" value="ECO:0007669"/>
    <property type="project" value="UniProtKB-KW"/>
</dbReference>
<evidence type="ECO:0000256" key="13">
    <source>
        <dbReference type="SAM" id="Coils"/>
    </source>
</evidence>
<evidence type="ECO:0000256" key="4">
    <source>
        <dbReference type="ARBA" id="ARBA00016337"/>
    </source>
</evidence>
<accession>A0ABU2WGA2</accession>
<dbReference type="InterPro" id="IPR003374">
    <property type="entry name" value="ApbE-like_sf"/>
</dbReference>
<dbReference type="Gene3D" id="3.10.520.10">
    <property type="entry name" value="ApbE-like domains"/>
    <property type="match status" value="1"/>
</dbReference>
<dbReference type="EC" id="2.7.1.180" evidence="3 12"/>
<keyword evidence="6 12" id="KW-0808">Transferase</keyword>
<keyword evidence="9 12" id="KW-0460">Magnesium</keyword>
<keyword evidence="7 12" id="KW-0479">Metal-binding</keyword>
<sequence length="291" mass="31812">MACPCRIQVFHADAAHARQLCERMRDEVLRIEAKYSRYRDDSALSRINRSAGDERGVVVDDETAALLDYAAAAWRESDGKFDPTAGILRRVWNFRDRIVPAAEAVSALLPNIGWQRLHWQRPRLSLPLPGMELDFGGFGKEYAADSAAGIGLQAGILSGIVDLGGDVRLLGPQPDGRPWRIGIRDPAQATRAIASLTLERGAIATSGDYERSFELRGQRYSHLLDPHDGWPVQGYASVSVLAGQCLIAGTATTTAVLKGIEDGRKWLESLGLPWLAVHPDGRIERGQAPVI</sequence>
<reference evidence="14 15" key="1">
    <citation type="submission" date="2023-09" db="EMBL/GenBank/DDBJ databases">
        <authorList>
            <person name="Rey-Velasco X."/>
        </authorList>
    </citation>
    <scope>NUCLEOTIDE SEQUENCE [LARGE SCALE GENOMIC DNA]</scope>
    <source>
        <strain evidence="14 15">W345</strain>
    </source>
</reference>
<comment type="cofactor">
    <cofactor evidence="1">
        <name>Mg(2+)</name>
        <dbReference type="ChEBI" id="CHEBI:18420"/>
    </cofactor>
</comment>
<protein>
    <recommendedName>
        <fullName evidence="4 12">FAD:protein FMN transferase</fullName>
        <ecNumber evidence="3 12">2.7.1.180</ecNumber>
    </recommendedName>
    <alternativeName>
        <fullName evidence="10 12">Flavin transferase</fullName>
    </alternativeName>
</protein>
<keyword evidence="13" id="KW-0175">Coiled coil</keyword>
<name>A0ABU2WGA2_9GAMM</name>
<dbReference type="PIRSF" id="PIRSF006268">
    <property type="entry name" value="ApbE"/>
    <property type="match status" value="1"/>
</dbReference>
<keyword evidence="15" id="KW-1185">Reference proteome</keyword>
<dbReference type="SUPFAM" id="SSF143631">
    <property type="entry name" value="ApbE-like"/>
    <property type="match status" value="1"/>
</dbReference>
<feature type="coiled-coil region" evidence="13">
    <location>
        <begin position="14"/>
        <end position="41"/>
    </location>
</feature>
<organism evidence="14 15">
    <name type="scientific">Banduia mediterranea</name>
    <dbReference type="NCBI Taxonomy" id="3075609"/>
    <lineage>
        <taxon>Bacteria</taxon>
        <taxon>Pseudomonadati</taxon>
        <taxon>Pseudomonadota</taxon>
        <taxon>Gammaproteobacteria</taxon>
        <taxon>Nevskiales</taxon>
        <taxon>Algiphilaceae</taxon>
        <taxon>Banduia</taxon>
    </lineage>
</organism>
<evidence type="ECO:0000256" key="1">
    <source>
        <dbReference type="ARBA" id="ARBA00001946"/>
    </source>
</evidence>
<evidence type="ECO:0000256" key="8">
    <source>
        <dbReference type="ARBA" id="ARBA00022827"/>
    </source>
</evidence>
<keyword evidence="8 12" id="KW-0274">FAD</keyword>